<keyword evidence="4 8" id="KW-0378">Hydrolase</keyword>
<dbReference type="Pfam" id="PF02586">
    <property type="entry name" value="SRAP"/>
    <property type="match status" value="1"/>
</dbReference>
<reference evidence="9" key="1">
    <citation type="journal article" date="2021" name="PeerJ">
        <title>Extensive microbial diversity within the chicken gut microbiome revealed by metagenomics and culture.</title>
        <authorList>
            <person name="Gilroy R."/>
            <person name="Ravi A."/>
            <person name="Getino M."/>
            <person name="Pursley I."/>
            <person name="Horton D.L."/>
            <person name="Alikhan N.F."/>
            <person name="Baker D."/>
            <person name="Gharbi K."/>
            <person name="Hall N."/>
            <person name="Watson M."/>
            <person name="Adriaenssens E.M."/>
            <person name="Foster-Nyarko E."/>
            <person name="Jarju S."/>
            <person name="Secka A."/>
            <person name="Antonio M."/>
            <person name="Oren A."/>
            <person name="Chaudhuri R.R."/>
            <person name="La Ragione R."/>
            <person name="Hildebrand F."/>
            <person name="Pallen M.J."/>
        </authorList>
    </citation>
    <scope>NUCLEOTIDE SEQUENCE</scope>
    <source>
        <strain evidence="9">ChiHjej12B11-14209</strain>
    </source>
</reference>
<dbReference type="EMBL" id="DXBM01000062">
    <property type="protein sequence ID" value="HIZ46821.1"/>
    <property type="molecule type" value="Genomic_DNA"/>
</dbReference>
<dbReference type="GO" id="GO:0008233">
    <property type="term" value="F:peptidase activity"/>
    <property type="evidence" value="ECO:0007669"/>
    <property type="project" value="UniProtKB-KW"/>
</dbReference>
<dbReference type="GO" id="GO:0106300">
    <property type="term" value="P:protein-DNA covalent cross-linking repair"/>
    <property type="evidence" value="ECO:0007669"/>
    <property type="project" value="InterPro"/>
</dbReference>
<dbReference type="GO" id="GO:0006508">
    <property type="term" value="P:proteolysis"/>
    <property type="evidence" value="ECO:0007669"/>
    <property type="project" value="UniProtKB-KW"/>
</dbReference>
<dbReference type="PANTHER" id="PTHR13604:SF0">
    <property type="entry name" value="ABASIC SITE PROCESSING PROTEIN HMCES"/>
    <property type="match status" value="1"/>
</dbReference>
<dbReference type="AlphaFoldDB" id="A0A9D2JEH0"/>
<evidence type="ECO:0000256" key="1">
    <source>
        <dbReference type="ARBA" id="ARBA00008136"/>
    </source>
</evidence>
<comment type="similarity">
    <text evidence="1 8">Belongs to the SOS response-associated peptidase family.</text>
</comment>
<organism evidence="9 10">
    <name type="scientific">Candidatus Olsenella pullistercoris</name>
    <dbReference type="NCBI Taxonomy" id="2838712"/>
    <lineage>
        <taxon>Bacteria</taxon>
        <taxon>Bacillati</taxon>
        <taxon>Actinomycetota</taxon>
        <taxon>Coriobacteriia</taxon>
        <taxon>Coriobacteriales</taxon>
        <taxon>Atopobiaceae</taxon>
        <taxon>Olsenella</taxon>
    </lineage>
</organism>
<proteinExistence type="inferred from homology"/>
<evidence type="ECO:0000256" key="5">
    <source>
        <dbReference type="ARBA" id="ARBA00023124"/>
    </source>
</evidence>
<sequence>MCVRFSPLTAEEAQTVLDARGAGRHGIRFIECPDPVHDVRPGSTVPLFVTSGAGGLRVARLEWGFPLDGRPHAVFNTRIESALEQLRRGRRGMWAKAIAKGRCLVPVRAFYESSSTEKVVSEKTGRTVRRQYRFRMPGARAFLLATVQQDGRFSIVTTEPSASVAPIHDRMPLVLGPGESDEWLGPDFAELANRIHIELTAKPER</sequence>
<keyword evidence="5" id="KW-0190">Covalent protein-DNA linkage</keyword>
<keyword evidence="6" id="KW-0238">DNA-binding</keyword>
<dbReference type="InterPro" id="IPR003738">
    <property type="entry name" value="SRAP"/>
</dbReference>
<evidence type="ECO:0000256" key="3">
    <source>
        <dbReference type="ARBA" id="ARBA00022763"/>
    </source>
</evidence>
<name>A0A9D2JEH0_9ACTN</name>
<dbReference type="InterPro" id="IPR036590">
    <property type="entry name" value="SRAP-like"/>
</dbReference>
<reference evidence="9" key="2">
    <citation type="submission" date="2021-04" db="EMBL/GenBank/DDBJ databases">
        <authorList>
            <person name="Gilroy R."/>
        </authorList>
    </citation>
    <scope>NUCLEOTIDE SEQUENCE</scope>
    <source>
        <strain evidence="9">ChiHjej12B11-14209</strain>
    </source>
</reference>
<evidence type="ECO:0000256" key="6">
    <source>
        <dbReference type="ARBA" id="ARBA00023125"/>
    </source>
</evidence>
<evidence type="ECO:0000313" key="9">
    <source>
        <dbReference type="EMBL" id="HIZ46821.1"/>
    </source>
</evidence>
<accession>A0A9D2JEH0</accession>
<evidence type="ECO:0000256" key="2">
    <source>
        <dbReference type="ARBA" id="ARBA00022670"/>
    </source>
</evidence>
<gene>
    <name evidence="9" type="ORF">IAA19_07385</name>
</gene>
<keyword evidence="7" id="KW-0456">Lyase</keyword>
<keyword evidence="3" id="KW-0227">DNA damage</keyword>
<dbReference type="PANTHER" id="PTHR13604">
    <property type="entry name" value="DC12-RELATED"/>
    <property type="match status" value="1"/>
</dbReference>
<evidence type="ECO:0000256" key="4">
    <source>
        <dbReference type="ARBA" id="ARBA00022801"/>
    </source>
</evidence>
<dbReference type="Gene3D" id="3.90.1680.10">
    <property type="entry name" value="SOS response associated peptidase-like"/>
    <property type="match status" value="1"/>
</dbReference>
<dbReference type="EC" id="3.4.-.-" evidence="8"/>
<evidence type="ECO:0000313" key="10">
    <source>
        <dbReference type="Proteomes" id="UP000824062"/>
    </source>
</evidence>
<dbReference type="GO" id="GO:0003697">
    <property type="term" value="F:single-stranded DNA binding"/>
    <property type="evidence" value="ECO:0007669"/>
    <property type="project" value="InterPro"/>
</dbReference>
<dbReference type="SUPFAM" id="SSF143081">
    <property type="entry name" value="BB1717-like"/>
    <property type="match status" value="1"/>
</dbReference>
<protein>
    <recommendedName>
        <fullName evidence="8">Abasic site processing protein</fullName>
        <ecNumber evidence="8">3.4.-.-</ecNumber>
    </recommendedName>
</protein>
<evidence type="ECO:0000256" key="8">
    <source>
        <dbReference type="RuleBase" id="RU364100"/>
    </source>
</evidence>
<dbReference type="Proteomes" id="UP000824062">
    <property type="component" value="Unassembled WGS sequence"/>
</dbReference>
<comment type="caution">
    <text evidence="9">The sequence shown here is derived from an EMBL/GenBank/DDBJ whole genome shotgun (WGS) entry which is preliminary data.</text>
</comment>
<dbReference type="GO" id="GO:0016829">
    <property type="term" value="F:lyase activity"/>
    <property type="evidence" value="ECO:0007669"/>
    <property type="project" value="UniProtKB-KW"/>
</dbReference>
<keyword evidence="2 8" id="KW-0645">Protease</keyword>
<evidence type="ECO:0000256" key="7">
    <source>
        <dbReference type="ARBA" id="ARBA00023239"/>
    </source>
</evidence>